<evidence type="ECO:0000313" key="1">
    <source>
        <dbReference type="EMBL" id="KAF7402172.1"/>
    </source>
</evidence>
<sequence>MDIGEHMESYKILWDYLKTEYPELCQVILYTLKDVFESGIIPEGTTVLESLRTIVSAKRLSISNSQRRQKKKLTEEKYTQTEEYPQGRIVHVKSTLSCLHRSDSSANVHYICPRCAKIWSERRL</sequence>
<organism evidence="1 2">
    <name type="scientific">Vespula pensylvanica</name>
    <name type="common">Western yellow jacket</name>
    <name type="synonym">Wasp</name>
    <dbReference type="NCBI Taxonomy" id="30213"/>
    <lineage>
        <taxon>Eukaryota</taxon>
        <taxon>Metazoa</taxon>
        <taxon>Ecdysozoa</taxon>
        <taxon>Arthropoda</taxon>
        <taxon>Hexapoda</taxon>
        <taxon>Insecta</taxon>
        <taxon>Pterygota</taxon>
        <taxon>Neoptera</taxon>
        <taxon>Endopterygota</taxon>
        <taxon>Hymenoptera</taxon>
        <taxon>Apocrita</taxon>
        <taxon>Aculeata</taxon>
        <taxon>Vespoidea</taxon>
        <taxon>Vespidae</taxon>
        <taxon>Vespinae</taxon>
        <taxon>Vespula</taxon>
    </lineage>
</organism>
<dbReference type="Proteomes" id="UP000600918">
    <property type="component" value="Unassembled WGS sequence"/>
</dbReference>
<proteinExistence type="predicted"/>
<gene>
    <name evidence="1" type="ORF">H0235_015508</name>
</gene>
<dbReference type="AlphaFoldDB" id="A0A834K8Q7"/>
<comment type="caution">
    <text evidence="1">The sequence shown here is derived from an EMBL/GenBank/DDBJ whole genome shotgun (WGS) entry which is preliminary data.</text>
</comment>
<reference evidence="1" key="1">
    <citation type="journal article" date="2020" name="G3 (Bethesda)">
        <title>High-Quality Assemblies for Three Invasive Social Wasps from the &lt;i&gt;Vespula&lt;/i&gt; Genus.</title>
        <authorList>
            <person name="Harrop T.W.R."/>
            <person name="Guhlin J."/>
            <person name="McLaughlin G.M."/>
            <person name="Permina E."/>
            <person name="Stockwell P."/>
            <person name="Gilligan J."/>
            <person name="Le Lec M.F."/>
            <person name="Gruber M.A.M."/>
            <person name="Quinn O."/>
            <person name="Lovegrove M."/>
            <person name="Duncan E.J."/>
            <person name="Remnant E.J."/>
            <person name="Van Eeckhoven J."/>
            <person name="Graham B."/>
            <person name="Knapp R.A."/>
            <person name="Langford K.W."/>
            <person name="Kronenberg Z."/>
            <person name="Press M.O."/>
            <person name="Eacker S.M."/>
            <person name="Wilson-Rankin E.E."/>
            <person name="Purcell J."/>
            <person name="Lester P.J."/>
            <person name="Dearden P.K."/>
        </authorList>
    </citation>
    <scope>NUCLEOTIDE SEQUENCE</scope>
    <source>
        <strain evidence="1">Volc-1</strain>
    </source>
</reference>
<accession>A0A834K8Q7</accession>
<keyword evidence="2" id="KW-1185">Reference proteome</keyword>
<protein>
    <submittedName>
        <fullName evidence="1">Uncharacterized protein</fullName>
    </submittedName>
</protein>
<name>A0A834K8Q7_VESPE</name>
<dbReference type="EMBL" id="JACSDY010000017">
    <property type="protein sequence ID" value="KAF7402172.1"/>
    <property type="molecule type" value="Genomic_DNA"/>
</dbReference>
<evidence type="ECO:0000313" key="2">
    <source>
        <dbReference type="Proteomes" id="UP000600918"/>
    </source>
</evidence>